<protein>
    <submittedName>
        <fullName evidence="2">Uncharacterized protein</fullName>
    </submittedName>
</protein>
<evidence type="ECO:0000313" key="4">
    <source>
        <dbReference type="Proteomes" id="UP001152422"/>
    </source>
</evidence>
<feature type="transmembrane region" description="Helical" evidence="1">
    <location>
        <begin position="6"/>
        <end position="23"/>
    </location>
</feature>
<reference evidence="3" key="3">
    <citation type="submission" date="2023-03" db="EMBL/GenBank/DDBJ databases">
        <authorList>
            <person name="Vazquez L."/>
            <person name="Rodriguez J."/>
            <person name="Mayo B."/>
            <person name="Florez A.B."/>
        </authorList>
    </citation>
    <scope>NUCLEOTIDE SEQUENCE</scope>
    <source>
        <strain evidence="3">5A3I</strain>
    </source>
</reference>
<keyword evidence="1" id="KW-0812">Transmembrane</keyword>
<dbReference type="EMBL" id="JARGCK010000004">
    <property type="protein sequence ID" value="MDK9865701.1"/>
    <property type="molecule type" value="Genomic_DNA"/>
</dbReference>
<evidence type="ECO:0000256" key="1">
    <source>
        <dbReference type="SAM" id="Phobius"/>
    </source>
</evidence>
<gene>
    <name evidence="2" type="ORF">M4L89_09950</name>
    <name evidence="3" type="ORF">P1A27_07075</name>
</gene>
<proteinExistence type="predicted"/>
<reference evidence="2" key="1">
    <citation type="submission" date="2022-05" db="EMBL/GenBank/DDBJ databases">
        <title>Comparative genomics of Staphylococcus equorum isolates.</title>
        <authorList>
            <person name="Luelf R.H."/>
        </authorList>
    </citation>
    <scope>NUCLEOTIDE SEQUENCE</scope>
    <source>
        <strain evidence="2">TMW 2.2497</strain>
    </source>
</reference>
<dbReference type="EMBL" id="JAMBQA010000005">
    <property type="protein sequence ID" value="MDG0846544.1"/>
    <property type="molecule type" value="Genomic_DNA"/>
</dbReference>
<accession>A0A1B1G4A8</accession>
<evidence type="ECO:0000313" key="2">
    <source>
        <dbReference type="EMBL" id="MDG0846544.1"/>
    </source>
</evidence>
<evidence type="ECO:0000313" key="3">
    <source>
        <dbReference type="EMBL" id="MDK9865701.1"/>
    </source>
</evidence>
<keyword evidence="1" id="KW-1133">Transmembrane helix</keyword>
<dbReference type="OrthoDB" id="9929518at2"/>
<reference evidence="3" key="2">
    <citation type="journal article" date="2023" name="Int. J. Mol. Sci.">
        <title>Antibiotic Resistance/Susceptibility Profiles of Staphylococcus equorum Strains from Cheese, and Genome Analysis for Antibiotic Resistance Genes.</title>
        <authorList>
            <person name="Vazquez L."/>
            <person name="Srednik M.E."/>
            <person name="Rodriguez J."/>
            <person name="Florez A.B."/>
            <person name="Mayo B."/>
        </authorList>
    </citation>
    <scope>NUCLEOTIDE SEQUENCE</scope>
    <source>
        <strain evidence="3">5A3I</strain>
    </source>
</reference>
<dbReference type="Proteomes" id="UP001152422">
    <property type="component" value="Unassembled WGS sequence"/>
</dbReference>
<sequence length="78" mass="8869">MTYLIIILFAVLIMSLVLSYFCFKESKAEIDQSKQAKRSENERIGVKQQSHKVLTLGIVLLVFSVLVLIGIIWILIAM</sequence>
<dbReference type="RefSeq" id="WP_046465040.1">
    <property type="nucleotide sequence ID" value="NZ_CBCPHY010000001.1"/>
</dbReference>
<keyword evidence="4" id="KW-1185">Reference proteome</keyword>
<dbReference type="Proteomes" id="UP001174037">
    <property type="component" value="Unassembled WGS sequence"/>
</dbReference>
<dbReference type="AlphaFoldDB" id="A0A1B1G4A8"/>
<keyword evidence="1" id="KW-0472">Membrane</keyword>
<comment type="caution">
    <text evidence="2">The sequence shown here is derived from an EMBL/GenBank/DDBJ whole genome shotgun (WGS) entry which is preliminary data.</text>
</comment>
<dbReference type="KEGG" id="seqo:SE1039_03500"/>
<feature type="transmembrane region" description="Helical" evidence="1">
    <location>
        <begin position="53"/>
        <end position="76"/>
    </location>
</feature>
<organism evidence="2 4">
    <name type="scientific">Staphylococcus equorum</name>
    <dbReference type="NCBI Taxonomy" id="246432"/>
    <lineage>
        <taxon>Bacteria</taxon>
        <taxon>Bacillati</taxon>
        <taxon>Bacillota</taxon>
        <taxon>Bacilli</taxon>
        <taxon>Bacillales</taxon>
        <taxon>Staphylococcaceae</taxon>
        <taxon>Staphylococcus</taxon>
    </lineage>
</organism>
<name>A0A1B1G4A8_9STAP</name>